<feature type="region of interest" description="Disordered" evidence="1">
    <location>
        <begin position="122"/>
        <end position="155"/>
    </location>
</feature>
<dbReference type="Proteomes" id="UP000789390">
    <property type="component" value="Unassembled WGS sequence"/>
</dbReference>
<protein>
    <submittedName>
        <fullName evidence="2">Uncharacterized protein</fullName>
    </submittedName>
</protein>
<evidence type="ECO:0000313" key="3">
    <source>
        <dbReference type="Proteomes" id="UP000789390"/>
    </source>
</evidence>
<gene>
    <name evidence="2" type="ORF">DGAL_LOCUS9184</name>
</gene>
<reference evidence="2" key="1">
    <citation type="submission" date="2021-11" db="EMBL/GenBank/DDBJ databases">
        <authorList>
            <person name="Schell T."/>
        </authorList>
    </citation>
    <scope>NUCLEOTIDE SEQUENCE</scope>
    <source>
        <strain evidence="2">M5</strain>
    </source>
</reference>
<evidence type="ECO:0000256" key="1">
    <source>
        <dbReference type="SAM" id="MobiDB-lite"/>
    </source>
</evidence>
<dbReference type="EMBL" id="CAKKLH010000212">
    <property type="protein sequence ID" value="CAH0106036.1"/>
    <property type="molecule type" value="Genomic_DNA"/>
</dbReference>
<accession>A0A8J2RU85</accession>
<feature type="region of interest" description="Disordered" evidence="1">
    <location>
        <begin position="168"/>
        <end position="199"/>
    </location>
</feature>
<organism evidence="2 3">
    <name type="scientific">Daphnia galeata</name>
    <dbReference type="NCBI Taxonomy" id="27404"/>
    <lineage>
        <taxon>Eukaryota</taxon>
        <taxon>Metazoa</taxon>
        <taxon>Ecdysozoa</taxon>
        <taxon>Arthropoda</taxon>
        <taxon>Crustacea</taxon>
        <taxon>Branchiopoda</taxon>
        <taxon>Diplostraca</taxon>
        <taxon>Cladocera</taxon>
        <taxon>Anomopoda</taxon>
        <taxon>Daphniidae</taxon>
        <taxon>Daphnia</taxon>
    </lineage>
</organism>
<comment type="caution">
    <text evidence="2">The sequence shown here is derived from an EMBL/GenBank/DDBJ whole genome shotgun (WGS) entry which is preliminary data.</text>
</comment>
<dbReference type="AlphaFoldDB" id="A0A8J2RU85"/>
<keyword evidence="3" id="KW-1185">Reference proteome</keyword>
<evidence type="ECO:0000313" key="2">
    <source>
        <dbReference type="EMBL" id="CAH0106036.1"/>
    </source>
</evidence>
<sequence>MTLADVNGQSTLGERNEIFRVDASVWKMSILYTRRRRSQSFGSFGSFKEQLAMEKPAKPELIEGYAHICFDELGLWFRGILSTPDGQSSYNLSGKRTKLEVTEEMDNVADISVPDIIRDFPSPLRTPNSGSVEIRSPEFNGIASSGNISRQDSIDSRTERELQFILEELPNSKQDISPPTLDSRHGSQPVSRPGSPPSTQQIVRALDNLLISSPTVCNINAFQLEYNNVSPMSPFRSRSGSRSQQNVETISVVFDVTVSDLEEGSQHCIRNVSGRKGNNLTLRNKQLCFITERSYWGQRADMIIQKQLAAPDMMGQGCHVFAGPMRFYFYNSLTSSGASSLTNWCW</sequence>
<name>A0A8J2RU85_9CRUS</name>
<feature type="compositionally biased region" description="Polar residues" evidence="1">
    <location>
        <begin position="142"/>
        <end position="151"/>
    </location>
</feature>
<proteinExistence type="predicted"/>
<dbReference type="OrthoDB" id="6340706at2759"/>